<dbReference type="Gene3D" id="3.40.630.30">
    <property type="match status" value="1"/>
</dbReference>
<accession>A0A3S2W1N2</accession>
<dbReference type="CDD" id="cd04301">
    <property type="entry name" value="NAT_SF"/>
    <property type="match status" value="1"/>
</dbReference>
<keyword evidence="2" id="KW-0808">Transferase</keyword>
<gene>
    <name evidence="2" type="ORF">EM808_22510</name>
</gene>
<evidence type="ECO:0000313" key="2">
    <source>
        <dbReference type="EMBL" id="RVT58291.1"/>
    </source>
</evidence>
<dbReference type="RefSeq" id="WP_127741010.1">
    <property type="nucleotide sequence ID" value="NZ_RZTZ01000013.1"/>
</dbReference>
<feature type="domain" description="N-acetyltransferase" evidence="1">
    <location>
        <begin position="17"/>
        <end position="182"/>
    </location>
</feature>
<dbReference type="InterPro" id="IPR016181">
    <property type="entry name" value="Acyl_CoA_acyltransferase"/>
</dbReference>
<name>A0A3S2W1N2_9BACI</name>
<dbReference type="PANTHER" id="PTHR43415">
    <property type="entry name" value="SPERMIDINE N(1)-ACETYLTRANSFERASE"/>
    <property type="match status" value="1"/>
</dbReference>
<reference evidence="2 3" key="1">
    <citation type="submission" date="2019-01" db="EMBL/GenBank/DDBJ databases">
        <title>Bacillus sp. M5HDSG1-1, whole genome shotgun sequence.</title>
        <authorList>
            <person name="Tuo L."/>
        </authorList>
    </citation>
    <scope>NUCLEOTIDE SEQUENCE [LARGE SCALE GENOMIC DNA]</scope>
    <source>
        <strain evidence="2 3">M5HDSG1-1</strain>
    </source>
</reference>
<dbReference type="PANTHER" id="PTHR43415:SF3">
    <property type="entry name" value="GNAT-FAMILY ACETYLTRANSFERASE"/>
    <property type="match status" value="1"/>
</dbReference>
<keyword evidence="3" id="KW-1185">Reference proteome</keyword>
<dbReference type="InterPro" id="IPR000182">
    <property type="entry name" value="GNAT_dom"/>
</dbReference>
<dbReference type="GO" id="GO:0016747">
    <property type="term" value="F:acyltransferase activity, transferring groups other than amino-acyl groups"/>
    <property type="evidence" value="ECO:0007669"/>
    <property type="project" value="InterPro"/>
</dbReference>
<proteinExistence type="predicted"/>
<comment type="caution">
    <text evidence="2">The sequence shown here is derived from an EMBL/GenBank/DDBJ whole genome shotgun (WGS) entry which is preliminary data.</text>
</comment>
<sequence>MKVNTEGMQFQNKNETFYIRTAKEKDAQSLSALRLQIDGETENLDREKGEGYLDEQAFIKVIMRDAYAKNNLFLVAESKGRLVGFSRCEGSDLKRISHKAEFGVCVLKDYWGYGIGSMLLKTSINWAEGKGLKKLSLHVLELNQNAISLYKKHGFEIEGILKNDKLLADGCYYNTIVMARHT</sequence>
<organism evidence="2 3">
    <name type="scientific">Niallia taxi</name>
    <dbReference type="NCBI Taxonomy" id="2499688"/>
    <lineage>
        <taxon>Bacteria</taxon>
        <taxon>Bacillati</taxon>
        <taxon>Bacillota</taxon>
        <taxon>Bacilli</taxon>
        <taxon>Bacillales</taxon>
        <taxon>Bacillaceae</taxon>
        <taxon>Niallia</taxon>
    </lineage>
</organism>
<dbReference type="EMBL" id="RZTZ01000013">
    <property type="protein sequence ID" value="RVT58291.1"/>
    <property type="molecule type" value="Genomic_DNA"/>
</dbReference>
<dbReference type="SUPFAM" id="SSF55729">
    <property type="entry name" value="Acyl-CoA N-acyltransferases (Nat)"/>
    <property type="match status" value="1"/>
</dbReference>
<dbReference type="PROSITE" id="PS51186">
    <property type="entry name" value="GNAT"/>
    <property type="match status" value="1"/>
</dbReference>
<dbReference type="Proteomes" id="UP000288024">
    <property type="component" value="Unassembled WGS sequence"/>
</dbReference>
<evidence type="ECO:0000259" key="1">
    <source>
        <dbReference type="PROSITE" id="PS51186"/>
    </source>
</evidence>
<protein>
    <submittedName>
        <fullName evidence="2">GNAT family N-acetyltransferase</fullName>
    </submittedName>
</protein>
<evidence type="ECO:0000313" key="3">
    <source>
        <dbReference type="Proteomes" id="UP000288024"/>
    </source>
</evidence>
<dbReference type="Pfam" id="PF00583">
    <property type="entry name" value="Acetyltransf_1"/>
    <property type="match status" value="1"/>
</dbReference>
<dbReference type="AlphaFoldDB" id="A0A3S2W1N2"/>